<dbReference type="RefSeq" id="WP_130024032.1">
    <property type="nucleotide sequence ID" value="NZ_SEWF01000071.1"/>
</dbReference>
<evidence type="ECO:0000256" key="1">
    <source>
        <dbReference type="ARBA" id="ARBA00023267"/>
    </source>
</evidence>
<dbReference type="InterPro" id="IPR001882">
    <property type="entry name" value="Biotin_BS"/>
</dbReference>
<dbReference type="SUPFAM" id="SSF51230">
    <property type="entry name" value="Single hybrid motif"/>
    <property type="match status" value="1"/>
</dbReference>
<dbReference type="Gene3D" id="2.40.50.100">
    <property type="match status" value="1"/>
</dbReference>
<name>A0A4Q5LTI0_9BACT</name>
<keyword evidence="4" id="KW-1185">Reference proteome</keyword>
<gene>
    <name evidence="3" type="ORF">EWM59_25320</name>
</gene>
<accession>A0A4Q5LTI0</accession>
<evidence type="ECO:0000259" key="2">
    <source>
        <dbReference type="PROSITE" id="PS50968"/>
    </source>
</evidence>
<comment type="caution">
    <text evidence="3">The sequence shown here is derived from an EMBL/GenBank/DDBJ whole genome shotgun (WGS) entry which is preliminary data.</text>
</comment>
<dbReference type="InterPro" id="IPR000089">
    <property type="entry name" value="Biotin_lipoyl"/>
</dbReference>
<dbReference type="PANTHER" id="PTHR45266">
    <property type="entry name" value="OXALOACETATE DECARBOXYLASE ALPHA CHAIN"/>
    <property type="match status" value="1"/>
</dbReference>
<dbReference type="OrthoDB" id="9812676at2"/>
<sequence length="166" mass="18836">MLRAIVNDKETLEISEEKAGIIVNGQPFVWDLIKISDKDFHILKDNKSYNVEVVEANYAEKTFRLKIGDRIHTVNLKDRTDLLLEKMGMSHSKSVRLNDLKAPMPGLIYEIKVKVGDEVKKGDILLILVAMKMENAIKATGDGKVKNIKVKMGQTVEKNQIIIEFE</sequence>
<organism evidence="3 4">
    <name type="scientific">Emticicia agri</name>
    <dbReference type="NCBI Taxonomy" id="2492393"/>
    <lineage>
        <taxon>Bacteria</taxon>
        <taxon>Pseudomonadati</taxon>
        <taxon>Bacteroidota</taxon>
        <taxon>Cytophagia</taxon>
        <taxon>Cytophagales</taxon>
        <taxon>Leadbetterellaceae</taxon>
        <taxon>Emticicia</taxon>
    </lineage>
</organism>
<feature type="domain" description="Lipoyl-binding" evidence="2">
    <location>
        <begin position="84"/>
        <end position="166"/>
    </location>
</feature>
<evidence type="ECO:0000313" key="3">
    <source>
        <dbReference type="EMBL" id="RYU92797.1"/>
    </source>
</evidence>
<reference evidence="3 4" key="1">
    <citation type="submission" date="2019-02" db="EMBL/GenBank/DDBJ databases">
        <title>Bacterial novel species Emticicia sp. 17J42-9 isolated from soil.</title>
        <authorList>
            <person name="Jung H.-Y."/>
        </authorList>
    </citation>
    <scope>NUCLEOTIDE SEQUENCE [LARGE SCALE GENOMIC DNA]</scope>
    <source>
        <strain evidence="3 4">17J42-9</strain>
    </source>
</reference>
<dbReference type="EMBL" id="SEWF01000071">
    <property type="protein sequence ID" value="RYU92797.1"/>
    <property type="molecule type" value="Genomic_DNA"/>
</dbReference>
<evidence type="ECO:0000313" key="4">
    <source>
        <dbReference type="Proteomes" id="UP000293162"/>
    </source>
</evidence>
<dbReference type="PROSITE" id="PS00188">
    <property type="entry name" value="BIOTIN"/>
    <property type="match status" value="1"/>
</dbReference>
<dbReference type="FunFam" id="2.40.50.100:FF:000003">
    <property type="entry name" value="Acetyl-CoA carboxylase biotin carboxyl carrier protein"/>
    <property type="match status" value="1"/>
</dbReference>
<dbReference type="InterPro" id="IPR011053">
    <property type="entry name" value="Single_hybrid_motif"/>
</dbReference>
<keyword evidence="1" id="KW-0092">Biotin</keyword>
<dbReference type="Proteomes" id="UP000293162">
    <property type="component" value="Unassembled WGS sequence"/>
</dbReference>
<dbReference type="CDD" id="cd06850">
    <property type="entry name" value="biotinyl_domain"/>
    <property type="match status" value="1"/>
</dbReference>
<proteinExistence type="predicted"/>
<dbReference type="InterPro" id="IPR050709">
    <property type="entry name" value="Biotin_Carboxyl_Carrier/Decarb"/>
</dbReference>
<dbReference type="AlphaFoldDB" id="A0A4Q5LTI0"/>
<dbReference type="PANTHER" id="PTHR45266:SF3">
    <property type="entry name" value="OXALOACETATE DECARBOXYLASE ALPHA CHAIN"/>
    <property type="match status" value="1"/>
</dbReference>
<dbReference type="PROSITE" id="PS50968">
    <property type="entry name" value="BIOTINYL_LIPOYL"/>
    <property type="match status" value="1"/>
</dbReference>
<dbReference type="Pfam" id="PF00364">
    <property type="entry name" value="Biotin_lipoyl"/>
    <property type="match status" value="1"/>
</dbReference>
<protein>
    <submittedName>
        <fullName evidence="3">Biotin/lipoyl-binding protein</fullName>
    </submittedName>
</protein>